<keyword evidence="1" id="KW-0805">Transcription regulation</keyword>
<dbReference type="InterPro" id="IPR020449">
    <property type="entry name" value="Tscrpt_reg_AraC-type_HTH"/>
</dbReference>
<evidence type="ECO:0000313" key="5">
    <source>
        <dbReference type="EMBL" id="MFC5403320.1"/>
    </source>
</evidence>
<evidence type="ECO:0000256" key="1">
    <source>
        <dbReference type="ARBA" id="ARBA00023015"/>
    </source>
</evidence>
<keyword evidence="3" id="KW-0804">Transcription</keyword>
<protein>
    <submittedName>
        <fullName evidence="5">Helix-turn-helix transcriptional regulator</fullName>
    </submittedName>
</protein>
<reference evidence="6" key="1">
    <citation type="journal article" date="2019" name="Int. J. Syst. Evol. Microbiol.">
        <title>The Global Catalogue of Microorganisms (GCM) 10K type strain sequencing project: providing services to taxonomists for standard genome sequencing and annotation.</title>
        <authorList>
            <consortium name="The Broad Institute Genomics Platform"/>
            <consortium name="The Broad Institute Genome Sequencing Center for Infectious Disease"/>
            <person name="Wu L."/>
            <person name="Ma J."/>
        </authorList>
    </citation>
    <scope>NUCLEOTIDE SEQUENCE [LARGE SCALE GENOMIC DNA]</scope>
    <source>
        <strain evidence="6">CGMCC 1.18575</strain>
    </source>
</reference>
<dbReference type="InterPro" id="IPR018060">
    <property type="entry name" value="HTH_AraC"/>
</dbReference>
<dbReference type="EMBL" id="JBHSMI010000023">
    <property type="protein sequence ID" value="MFC5403320.1"/>
    <property type="molecule type" value="Genomic_DNA"/>
</dbReference>
<proteinExistence type="predicted"/>
<dbReference type="InterPro" id="IPR009057">
    <property type="entry name" value="Homeodomain-like_sf"/>
</dbReference>
<dbReference type="InterPro" id="IPR018062">
    <property type="entry name" value="HTH_AraC-typ_CS"/>
</dbReference>
<evidence type="ECO:0000259" key="4">
    <source>
        <dbReference type="PROSITE" id="PS01124"/>
    </source>
</evidence>
<organism evidence="5 6">
    <name type="scientific">Cohnella soli</name>
    <dbReference type="NCBI Taxonomy" id="425005"/>
    <lineage>
        <taxon>Bacteria</taxon>
        <taxon>Bacillati</taxon>
        <taxon>Bacillota</taxon>
        <taxon>Bacilli</taxon>
        <taxon>Bacillales</taxon>
        <taxon>Paenibacillaceae</taxon>
        <taxon>Cohnella</taxon>
    </lineage>
</organism>
<keyword evidence="6" id="KW-1185">Reference proteome</keyword>
<dbReference type="PANTHER" id="PTHR43280">
    <property type="entry name" value="ARAC-FAMILY TRANSCRIPTIONAL REGULATOR"/>
    <property type="match status" value="1"/>
</dbReference>
<sequence length="282" mass="32566">MIPMHIREYEKITSLRSKQIMGGGIHPCYELLYVSEGEFNIQWIDSAFTARGPALFIVTPSSPHQIEQLSPVLDCWFVEFRLQHAEFVPSLDVLRMWNTSQSHLDWSADSLSDLRDTVQALDKTICANLPRTSGDIFYRIMACDIQKLMLQIDHYATTTLTATKKAALSPPSEKWSAHSHIYGLIRFMEDHYMQDITLDELAKRSGYTPSYIIRLFKEMTDSTPFQYLNELRMFAATSYLQSGEKSIQKIAESIGFPNIHYFSRMFKKKFGVSPTEWKKTHV</sequence>
<dbReference type="SMART" id="SM00342">
    <property type="entry name" value="HTH_ARAC"/>
    <property type="match status" value="1"/>
</dbReference>
<dbReference type="Gene3D" id="1.10.10.60">
    <property type="entry name" value="Homeodomain-like"/>
    <property type="match status" value="2"/>
</dbReference>
<dbReference type="PRINTS" id="PR00032">
    <property type="entry name" value="HTHARAC"/>
</dbReference>
<feature type="domain" description="HTH araC/xylS-type" evidence="4">
    <location>
        <begin position="182"/>
        <end position="280"/>
    </location>
</feature>
<evidence type="ECO:0000313" key="6">
    <source>
        <dbReference type="Proteomes" id="UP001596113"/>
    </source>
</evidence>
<dbReference type="PROSITE" id="PS01124">
    <property type="entry name" value="HTH_ARAC_FAMILY_2"/>
    <property type="match status" value="1"/>
</dbReference>
<dbReference type="SUPFAM" id="SSF46689">
    <property type="entry name" value="Homeodomain-like"/>
    <property type="match status" value="2"/>
</dbReference>
<dbReference type="PANTHER" id="PTHR43280:SF30">
    <property type="entry name" value="MMSAB OPERON REGULATORY PROTEIN"/>
    <property type="match status" value="1"/>
</dbReference>
<evidence type="ECO:0000256" key="3">
    <source>
        <dbReference type="ARBA" id="ARBA00023163"/>
    </source>
</evidence>
<dbReference type="Proteomes" id="UP001596113">
    <property type="component" value="Unassembled WGS sequence"/>
</dbReference>
<dbReference type="PROSITE" id="PS00041">
    <property type="entry name" value="HTH_ARAC_FAMILY_1"/>
    <property type="match status" value="1"/>
</dbReference>
<comment type="caution">
    <text evidence="5">The sequence shown here is derived from an EMBL/GenBank/DDBJ whole genome shotgun (WGS) entry which is preliminary data.</text>
</comment>
<evidence type="ECO:0000256" key="2">
    <source>
        <dbReference type="ARBA" id="ARBA00023125"/>
    </source>
</evidence>
<gene>
    <name evidence="5" type="ORF">ACFPOF_11320</name>
</gene>
<keyword evidence="2" id="KW-0238">DNA-binding</keyword>
<accession>A0ABW0HSB3</accession>
<name>A0ABW0HSB3_9BACL</name>
<dbReference type="RefSeq" id="WP_378132564.1">
    <property type="nucleotide sequence ID" value="NZ_JBHSMI010000023.1"/>
</dbReference>
<dbReference type="Pfam" id="PF12833">
    <property type="entry name" value="HTH_18"/>
    <property type="match status" value="1"/>
</dbReference>